<evidence type="ECO:0000313" key="4">
    <source>
        <dbReference type="Proteomes" id="UP001642464"/>
    </source>
</evidence>
<feature type="transmembrane region" description="Helical" evidence="2">
    <location>
        <begin position="461"/>
        <end position="481"/>
    </location>
</feature>
<protein>
    <submittedName>
        <fullName evidence="3">Mitogen-activated protein kinase kinase kinase A</fullName>
    </submittedName>
</protein>
<evidence type="ECO:0000256" key="2">
    <source>
        <dbReference type="SAM" id="Phobius"/>
    </source>
</evidence>
<feature type="region of interest" description="Disordered" evidence="1">
    <location>
        <begin position="20"/>
        <end position="50"/>
    </location>
</feature>
<keyword evidence="3" id="KW-0808">Transferase</keyword>
<reference evidence="3 4" key="1">
    <citation type="submission" date="2024-02" db="EMBL/GenBank/DDBJ databases">
        <authorList>
            <person name="Chen Y."/>
            <person name="Shah S."/>
            <person name="Dougan E. K."/>
            <person name="Thang M."/>
            <person name="Chan C."/>
        </authorList>
    </citation>
    <scope>NUCLEOTIDE SEQUENCE [LARGE SCALE GENOMIC DNA]</scope>
</reference>
<keyword evidence="3" id="KW-0418">Kinase</keyword>
<sequence length="831" mass="94270">MEKYGEDQKICEELVAQRSRVHEQELRRGKGSFGHHSNYGKGFNSKGYGKDRHRSWSRAYHTQPADEYYDCEDWESHSQSLGGYEEFDGYHIDEGYAYVNDEDEDTSTSPSPSLGVEQMADDIPVENSGCFADDPTFSMPTLSEMMTFGLERSVRREPEGRYYSMVSSAVHGTKEFLSRASPLQRLQLEDRYVLHGLWREHGHDLLQSQIAAQDAVKMNLYTDCCSLSEHVGQPGLHSVQDKRLAINLSATRSDYKLGLDEYRPRASGLFDQGNEACSIIAVSMEGRFSHAARLVAQAMTRDWKRFWISSGVIYWWHFRVANEVNGDEKSVIYSIQMQFVAIAGVFCVCTYEQEYMRRYRELVANNANPDDVSEQADVSAVIMLVLGRFLVQQPGDINDLRKKVHLGLVELLPLLYFLVWTLLAAEISFLHADFLPPSPLPQQVKEFIPQLGHYDFGSNLGITPGCLAAHFTSVAASCLVASRVASQRLREWLYAYGPLEQWQAMYPKGEEFQDATYARFSKKETQKLLAPERKTLEICGFQLNSQAVALPHKSEVFLKLGIYGVLGLSMFGFLCVQEDLSGHLTRIREIVNTLADSQLSKTKSGMPKYQQTPSQDTYLMPNWPTQHPELYYLALWLPIFPLRLFNAILFGAECSFLAQTSERLFKKVGSGNEGRMQVKEQLDILKWKVQDISSDWSLMLKFGVVLDLMAVATGVLAAWRLSRRFDHDPSFDQYDEFNGLLVANCFTSLIVLTVQILPVITWNACLEKALKDSDNVDPVLHLWLSQGFLKMKVFGLALSWSYFVALAIAQLALMREPIQAIVVPPLMQTLD</sequence>
<evidence type="ECO:0000256" key="1">
    <source>
        <dbReference type="SAM" id="MobiDB-lite"/>
    </source>
</evidence>
<keyword evidence="4" id="KW-1185">Reference proteome</keyword>
<keyword evidence="2" id="KW-0472">Membrane</keyword>
<accession>A0ABP0N4X4</accession>
<feature type="transmembrane region" description="Helical" evidence="2">
    <location>
        <begin position="331"/>
        <end position="351"/>
    </location>
</feature>
<keyword evidence="2" id="KW-0812">Transmembrane</keyword>
<dbReference type="GO" id="GO:0016301">
    <property type="term" value="F:kinase activity"/>
    <property type="evidence" value="ECO:0007669"/>
    <property type="project" value="UniProtKB-KW"/>
</dbReference>
<feature type="transmembrane region" description="Helical" evidence="2">
    <location>
        <begin position="793"/>
        <end position="813"/>
    </location>
</feature>
<comment type="caution">
    <text evidence="3">The sequence shown here is derived from an EMBL/GenBank/DDBJ whole genome shotgun (WGS) entry which is preliminary data.</text>
</comment>
<name>A0ABP0N4X4_9DINO</name>
<feature type="transmembrane region" description="Helical" evidence="2">
    <location>
        <begin position="698"/>
        <end position="719"/>
    </location>
</feature>
<keyword evidence="2" id="KW-1133">Transmembrane helix</keyword>
<dbReference type="EMBL" id="CAXAMM010025669">
    <property type="protein sequence ID" value="CAK9057384.1"/>
    <property type="molecule type" value="Genomic_DNA"/>
</dbReference>
<dbReference type="Proteomes" id="UP001642464">
    <property type="component" value="Unassembled WGS sequence"/>
</dbReference>
<feature type="transmembrane region" description="Helical" evidence="2">
    <location>
        <begin position="739"/>
        <end position="762"/>
    </location>
</feature>
<evidence type="ECO:0000313" key="3">
    <source>
        <dbReference type="EMBL" id="CAK9057384.1"/>
    </source>
</evidence>
<feature type="transmembrane region" description="Helical" evidence="2">
    <location>
        <begin position="411"/>
        <end position="432"/>
    </location>
</feature>
<proteinExistence type="predicted"/>
<feature type="transmembrane region" description="Helical" evidence="2">
    <location>
        <begin position="630"/>
        <end position="658"/>
    </location>
</feature>
<organism evidence="3 4">
    <name type="scientific">Durusdinium trenchii</name>
    <dbReference type="NCBI Taxonomy" id="1381693"/>
    <lineage>
        <taxon>Eukaryota</taxon>
        <taxon>Sar</taxon>
        <taxon>Alveolata</taxon>
        <taxon>Dinophyceae</taxon>
        <taxon>Suessiales</taxon>
        <taxon>Symbiodiniaceae</taxon>
        <taxon>Durusdinium</taxon>
    </lineage>
</organism>
<gene>
    <name evidence="3" type="ORF">SCF082_LOCUS30812</name>
</gene>